<protein>
    <submittedName>
        <fullName evidence="2">Uncharacterized protein</fullName>
    </submittedName>
</protein>
<organism evidence="2 3">
    <name type="scientific">Nocardioides bizhenqiangii</name>
    <dbReference type="NCBI Taxonomy" id="3095076"/>
    <lineage>
        <taxon>Bacteria</taxon>
        <taxon>Bacillati</taxon>
        <taxon>Actinomycetota</taxon>
        <taxon>Actinomycetes</taxon>
        <taxon>Propionibacteriales</taxon>
        <taxon>Nocardioidaceae</taxon>
        <taxon>Nocardioides</taxon>
    </lineage>
</organism>
<evidence type="ECO:0000256" key="1">
    <source>
        <dbReference type="SAM" id="Phobius"/>
    </source>
</evidence>
<feature type="transmembrane region" description="Helical" evidence="1">
    <location>
        <begin position="16"/>
        <end position="49"/>
    </location>
</feature>
<keyword evidence="1" id="KW-0812">Transmembrane</keyword>
<gene>
    <name evidence="2" type="ORF">SHK19_21125</name>
</gene>
<dbReference type="RefSeq" id="WP_322454423.1">
    <property type="nucleotide sequence ID" value="NZ_CP141059.1"/>
</dbReference>
<dbReference type="Proteomes" id="UP001327225">
    <property type="component" value="Chromosome"/>
</dbReference>
<feature type="transmembrane region" description="Helical" evidence="1">
    <location>
        <begin position="61"/>
        <end position="78"/>
    </location>
</feature>
<accession>A0ABZ0ZRN6</accession>
<sequence length="131" mass="13945">MTATRDPVTRPPLWAYPWWLVVGALVSFGFLAGFTIGIPFLLLGLALAGAGVALPVTRNRGVSALPAGIGLPLLYIAWLNRDGPGTICTSSAHSTSCEEQWNPWPWVAAAVVLVLVSVATALLVRLATRRR</sequence>
<keyword evidence="3" id="KW-1185">Reference proteome</keyword>
<keyword evidence="1" id="KW-0472">Membrane</keyword>
<reference evidence="3" key="1">
    <citation type="submission" date="2023-12" db="EMBL/GenBank/DDBJ databases">
        <title>Novel species in genus Nocardioides.</title>
        <authorList>
            <person name="Zhou H."/>
        </authorList>
    </citation>
    <scope>NUCLEOTIDE SEQUENCE [LARGE SCALE GENOMIC DNA]</scope>
    <source>
        <strain evidence="3">HM61</strain>
    </source>
</reference>
<proteinExistence type="predicted"/>
<keyword evidence="1" id="KW-1133">Transmembrane helix</keyword>
<feature type="transmembrane region" description="Helical" evidence="1">
    <location>
        <begin position="104"/>
        <end position="124"/>
    </location>
</feature>
<name>A0ABZ0ZRN6_9ACTN</name>
<evidence type="ECO:0000313" key="2">
    <source>
        <dbReference type="EMBL" id="WQQ26444.1"/>
    </source>
</evidence>
<evidence type="ECO:0000313" key="3">
    <source>
        <dbReference type="Proteomes" id="UP001327225"/>
    </source>
</evidence>
<dbReference type="EMBL" id="CP141059">
    <property type="protein sequence ID" value="WQQ26444.1"/>
    <property type="molecule type" value="Genomic_DNA"/>
</dbReference>